<sequence>MDSQEQLASLSRKTRKSLFITITKERNRLGKCSEQRDMQRRILRLEIAEEADRVASDQTVYVRAGAQEKVEYLNRATVVEAAVELGEAAELLFTEKRRNPAVFLKANRSNSLDLLLIDSFFHWNGYEKQAHLYEGGAKMFTLNNLRDEMSSLLIRLRF</sequence>
<dbReference type="AlphaFoldDB" id="A0AAD5M9J6"/>
<reference evidence="1" key="1">
    <citation type="submission" date="2021-06" db="EMBL/GenBank/DDBJ databases">
        <title>Parelaphostrongylus tenuis whole genome reference sequence.</title>
        <authorList>
            <person name="Garwood T.J."/>
            <person name="Larsen P.A."/>
            <person name="Fountain-Jones N.M."/>
            <person name="Garbe J.R."/>
            <person name="Macchietto M.G."/>
            <person name="Kania S.A."/>
            <person name="Gerhold R.W."/>
            <person name="Richards J.E."/>
            <person name="Wolf T.M."/>
        </authorList>
    </citation>
    <scope>NUCLEOTIDE SEQUENCE</scope>
    <source>
        <strain evidence="1">MNPRO001-30</strain>
        <tissue evidence="1">Meninges</tissue>
    </source>
</reference>
<organism evidence="1 2">
    <name type="scientific">Parelaphostrongylus tenuis</name>
    <name type="common">Meningeal worm</name>
    <dbReference type="NCBI Taxonomy" id="148309"/>
    <lineage>
        <taxon>Eukaryota</taxon>
        <taxon>Metazoa</taxon>
        <taxon>Ecdysozoa</taxon>
        <taxon>Nematoda</taxon>
        <taxon>Chromadorea</taxon>
        <taxon>Rhabditida</taxon>
        <taxon>Rhabditina</taxon>
        <taxon>Rhabditomorpha</taxon>
        <taxon>Strongyloidea</taxon>
        <taxon>Metastrongylidae</taxon>
        <taxon>Parelaphostrongylus</taxon>
    </lineage>
</organism>
<evidence type="ECO:0000313" key="2">
    <source>
        <dbReference type="Proteomes" id="UP001196413"/>
    </source>
</evidence>
<gene>
    <name evidence="1" type="ORF">KIN20_008274</name>
</gene>
<keyword evidence="2" id="KW-1185">Reference proteome</keyword>
<name>A0AAD5M9J6_PARTN</name>
<comment type="caution">
    <text evidence="1">The sequence shown here is derived from an EMBL/GenBank/DDBJ whole genome shotgun (WGS) entry which is preliminary data.</text>
</comment>
<evidence type="ECO:0000313" key="1">
    <source>
        <dbReference type="EMBL" id="KAJ1352083.1"/>
    </source>
</evidence>
<dbReference type="EMBL" id="JAHQIW010001301">
    <property type="protein sequence ID" value="KAJ1352083.1"/>
    <property type="molecule type" value="Genomic_DNA"/>
</dbReference>
<proteinExistence type="predicted"/>
<protein>
    <submittedName>
        <fullName evidence="1">Uncharacterized protein</fullName>
    </submittedName>
</protein>
<accession>A0AAD5M9J6</accession>
<dbReference type="Proteomes" id="UP001196413">
    <property type="component" value="Unassembled WGS sequence"/>
</dbReference>